<dbReference type="PANTHER" id="PTHR35325">
    <property type="match status" value="1"/>
</dbReference>
<gene>
    <name evidence="2" type="primary">psbK</name>
</gene>
<dbReference type="PANTHER" id="PTHR35325:SF1">
    <property type="entry name" value="PHOTOSYSTEM II REACTION CENTER PROTEIN K"/>
    <property type="match status" value="1"/>
</dbReference>
<keyword evidence="2" id="KW-0934">Plastid</keyword>
<dbReference type="GO" id="GO:0009539">
    <property type="term" value="C:photosystem II reaction center"/>
    <property type="evidence" value="ECO:0007669"/>
    <property type="project" value="InterPro"/>
</dbReference>
<dbReference type="AlphaFoldDB" id="A0A7T8E713"/>
<reference evidence="2" key="1">
    <citation type="submission" date="2020-09" db="EMBL/GenBank/DDBJ databases">
        <authorList>
            <person name="Xin L."/>
            <person name="Fei R."/>
        </authorList>
    </citation>
    <scope>NUCLEOTIDE SEQUENCE</scope>
</reference>
<evidence type="ECO:0000256" key="1">
    <source>
        <dbReference type="SAM" id="Phobius"/>
    </source>
</evidence>
<keyword evidence="2" id="KW-0150">Chloroplast</keyword>
<name>A0A7T8E713_PRUPE</name>
<evidence type="ECO:0000313" key="2">
    <source>
        <dbReference type="EMBL" id="QQO80843.1"/>
    </source>
</evidence>
<dbReference type="GO" id="GO:0015979">
    <property type="term" value="P:photosynthesis"/>
    <property type="evidence" value="ECO:0007669"/>
    <property type="project" value="InterPro"/>
</dbReference>
<dbReference type="InterPro" id="IPR003687">
    <property type="entry name" value="PSII_PsbK"/>
</dbReference>
<keyword evidence="1" id="KW-0472">Membrane</keyword>
<feature type="transmembrane region" description="Helical" evidence="1">
    <location>
        <begin position="6"/>
        <end position="25"/>
    </location>
</feature>
<keyword evidence="1" id="KW-0812">Transmembrane</keyword>
<organism evidence="2">
    <name type="scientific">Prunus persica</name>
    <name type="common">Peach</name>
    <name type="synonym">Amygdalus persica</name>
    <dbReference type="NCBI Taxonomy" id="3760"/>
    <lineage>
        <taxon>Eukaryota</taxon>
        <taxon>Viridiplantae</taxon>
        <taxon>Streptophyta</taxon>
        <taxon>Embryophyta</taxon>
        <taxon>Tracheophyta</taxon>
        <taxon>Spermatophyta</taxon>
        <taxon>Magnoliopsida</taxon>
        <taxon>eudicotyledons</taxon>
        <taxon>Gunneridae</taxon>
        <taxon>Pentapetalae</taxon>
        <taxon>rosids</taxon>
        <taxon>fabids</taxon>
        <taxon>Rosales</taxon>
        <taxon>Rosaceae</taxon>
        <taxon>Amygdaloideae</taxon>
        <taxon>Amygdaleae</taxon>
        <taxon>Prunus</taxon>
    </lineage>
</organism>
<accession>A0A7T8E713</accession>
<protein>
    <submittedName>
        <fullName evidence="2">Photosystem II protein K</fullName>
    </submittedName>
</protein>
<keyword evidence="1" id="KW-1133">Transmembrane helix</keyword>
<proteinExistence type="predicted"/>
<geneLocation type="chloroplast" evidence="2"/>
<sequence>MFVMLNIFSLICLNSALYSSSFFVAKLPEAYAF</sequence>
<dbReference type="EMBL" id="MW042696">
    <property type="protein sequence ID" value="QQO80843.1"/>
    <property type="molecule type" value="Genomic_DNA"/>
</dbReference>